<dbReference type="EMBL" id="CAJNOI010000542">
    <property type="protein sequence ID" value="CAF1303448.1"/>
    <property type="molecule type" value="Genomic_DNA"/>
</dbReference>
<reference evidence="2" key="1">
    <citation type="submission" date="2021-02" db="EMBL/GenBank/DDBJ databases">
        <authorList>
            <person name="Nowell W R."/>
        </authorList>
    </citation>
    <scope>NUCLEOTIDE SEQUENCE</scope>
</reference>
<sequence>MKHSIFNSSHQCHSTQPYKNRKFKCTPTVRISQPIIRCDGYCFQRNFYQRSPHYLFRESSCSKGIYTKQKYFDPSSYRVTVRRITSSHISSTTVESYSAHRNVNVDQIYLEPFNHIVTSNDRQFSTTQNPNIYNKNDFNFDNLNTPSVPSKKIVPTNKGIQASSTSFIITTDDQKSFISDIISETNSEDTVVHTQSFNTSIRPMRKAETSNNDSLSLSKLKSTLLNNNVLENIQTKRNSINKEQLFIQPESIIDEAKKLERYSPKEKFSSSQISSDHTSYESNTSQESILPNIEDVKSNAMLVHPSQSLKSVTSLNNEKQKSSTDIKKSNLTLRNVRSALNVGLLFDETMI</sequence>
<dbReference type="Proteomes" id="UP000663877">
    <property type="component" value="Unassembled WGS sequence"/>
</dbReference>
<organism evidence="2 5">
    <name type="scientific">Adineta steineri</name>
    <dbReference type="NCBI Taxonomy" id="433720"/>
    <lineage>
        <taxon>Eukaryota</taxon>
        <taxon>Metazoa</taxon>
        <taxon>Spiralia</taxon>
        <taxon>Gnathifera</taxon>
        <taxon>Rotifera</taxon>
        <taxon>Eurotatoria</taxon>
        <taxon>Bdelloidea</taxon>
        <taxon>Adinetida</taxon>
        <taxon>Adinetidae</taxon>
        <taxon>Adineta</taxon>
    </lineage>
</organism>
<proteinExistence type="predicted"/>
<feature type="compositionally biased region" description="Polar residues" evidence="1">
    <location>
        <begin position="269"/>
        <end position="288"/>
    </location>
</feature>
<protein>
    <submittedName>
        <fullName evidence="2">Uncharacterized protein</fullName>
    </submittedName>
</protein>
<feature type="region of interest" description="Disordered" evidence="1">
    <location>
        <begin position="265"/>
        <end position="288"/>
    </location>
</feature>
<evidence type="ECO:0000313" key="4">
    <source>
        <dbReference type="Proteomes" id="UP000663832"/>
    </source>
</evidence>
<gene>
    <name evidence="2" type="ORF">BJG266_LOCUS32411</name>
    <name evidence="3" type="ORF">QVE165_LOCUS49517</name>
</gene>
<evidence type="ECO:0000256" key="1">
    <source>
        <dbReference type="SAM" id="MobiDB-lite"/>
    </source>
</evidence>
<accession>A0A815DX68</accession>
<comment type="caution">
    <text evidence="2">The sequence shown here is derived from an EMBL/GenBank/DDBJ whole genome shotgun (WGS) entry which is preliminary data.</text>
</comment>
<dbReference type="EMBL" id="CAJNOM010000906">
    <property type="protein sequence ID" value="CAF1576926.1"/>
    <property type="molecule type" value="Genomic_DNA"/>
</dbReference>
<dbReference type="Proteomes" id="UP000663832">
    <property type="component" value="Unassembled WGS sequence"/>
</dbReference>
<keyword evidence="4" id="KW-1185">Reference proteome</keyword>
<evidence type="ECO:0000313" key="2">
    <source>
        <dbReference type="EMBL" id="CAF1303448.1"/>
    </source>
</evidence>
<evidence type="ECO:0000313" key="5">
    <source>
        <dbReference type="Proteomes" id="UP000663877"/>
    </source>
</evidence>
<dbReference type="AlphaFoldDB" id="A0A815DX68"/>
<evidence type="ECO:0000313" key="3">
    <source>
        <dbReference type="EMBL" id="CAF1576926.1"/>
    </source>
</evidence>
<dbReference type="OrthoDB" id="10042412at2759"/>
<name>A0A815DX68_9BILA</name>